<dbReference type="GO" id="GO:0045180">
    <property type="term" value="C:basal cortex"/>
    <property type="evidence" value="ECO:0007669"/>
    <property type="project" value="TreeGrafter"/>
</dbReference>
<dbReference type="InterPro" id="IPR016024">
    <property type="entry name" value="ARM-type_fold"/>
</dbReference>
<dbReference type="InterPro" id="IPR034085">
    <property type="entry name" value="TOG"/>
</dbReference>
<dbReference type="SMART" id="SM01349">
    <property type="entry name" value="TOG"/>
    <property type="match status" value="3"/>
</dbReference>
<organism evidence="4 5">
    <name type="scientific">Caenorhabditis bovis</name>
    <dbReference type="NCBI Taxonomy" id="2654633"/>
    <lineage>
        <taxon>Eukaryota</taxon>
        <taxon>Metazoa</taxon>
        <taxon>Ecdysozoa</taxon>
        <taxon>Nematoda</taxon>
        <taxon>Chromadorea</taxon>
        <taxon>Rhabditida</taxon>
        <taxon>Rhabditina</taxon>
        <taxon>Rhabditomorpha</taxon>
        <taxon>Rhabditoidea</taxon>
        <taxon>Rhabditidae</taxon>
        <taxon>Peloderinae</taxon>
        <taxon>Caenorhabditis</taxon>
    </lineage>
</organism>
<dbReference type="Pfam" id="PF21040">
    <property type="entry name" value="CEP104-like_TOG"/>
    <property type="match status" value="1"/>
</dbReference>
<evidence type="ECO:0000259" key="3">
    <source>
        <dbReference type="SMART" id="SM01349"/>
    </source>
</evidence>
<dbReference type="GO" id="GO:0005876">
    <property type="term" value="C:spindle microtubule"/>
    <property type="evidence" value="ECO:0007669"/>
    <property type="project" value="TreeGrafter"/>
</dbReference>
<feature type="compositionally biased region" description="Low complexity" evidence="2">
    <location>
        <begin position="668"/>
        <end position="682"/>
    </location>
</feature>
<dbReference type="GO" id="GO:0000776">
    <property type="term" value="C:kinetochore"/>
    <property type="evidence" value="ECO:0007669"/>
    <property type="project" value="TreeGrafter"/>
</dbReference>
<gene>
    <name evidence="4" type="ORF">CBOVIS_LOCUS5341</name>
</gene>
<dbReference type="GO" id="GO:0040001">
    <property type="term" value="P:establishment of mitotic spindle localization"/>
    <property type="evidence" value="ECO:0007669"/>
    <property type="project" value="TreeGrafter"/>
</dbReference>
<dbReference type="PANTHER" id="PTHR21567">
    <property type="entry name" value="CLASP"/>
    <property type="match status" value="1"/>
</dbReference>
<evidence type="ECO:0000313" key="4">
    <source>
        <dbReference type="EMBL" id="CAB3402767.1"/>
    </source>
</evidence>
<dbReference type="Pfam" id="PF12348">
    <property type="entry name" value="CLASP_N"/>
    <property type="match status" value="1"/>
</dbReference>
<protein>
    <recommendedName>
        <fullName evidence="3">TOG domain-containing protein</fullName>
    </recommendedName>
</protein>
<dbReference type="SUPFAM" id="SSF48371">
    <property type="entry name" value="ARM repeat"/>
    <property type="match status" value="1"/>
</dbReference>
<dbReference type="GO" id="GO:0005815">
    <property type="term" value="C:microtubule organizing center"/>
    <property type="evidence" value="ECO:0007669"/>
    <property type="project" value="TreeGrafter"/>
</dbReference>
<feature type="compositionally biased region" description="Low complexity" evidence="2">
    <location>
        <begin position="566"/>
        <end position="576"/>
    </location>
</feature>
<evidence type="ECO:0000256" key="2">
    <source>
        <dbReference type="SAM" id="MobiDB-lite"/>
    </source>
</evidence>
<feature type="compositionally biased region" description="Pro residues" evidence="2">
    <location>
        <begin position="1028"/>
        <end position="1037"/>
    </location>
</feature>
<feature type="compositionally biased region" description="Polar residues" evidence="2">
    <location>
        <begin position="610"/>
        <end position="621"/>
    </location>
</feature>
<dbReference type="GO" id="GO:0090307">
    <property type="term" value="P:mitotic spindle assembly"/>
    <property type="evidence" value="ECO:0007669"/>
    <property type="project" value="TreeGrafter"/>
</dbReference>
<feature type="region of interest" description="Disordered" evidence="2">
    <location>
        <begin position="564"/>
        <end position="584"/>
    </location>
</feature>
<feature type="compositionally biased region" description="Low complexity" evidence="2">
    <location>
        <begin position="1014"/>
        <end position="1027"/>
    </location>
</feature>
<accession>A0A8S1EGF4</accession>
<feature type="compositionally biased region" description="Polar residues" evidence="2">
    <location>
        <begin position="629"/>
        <end position="641"/>
    </location>
</feature>
<dbReference type="PANTHER" id="PTHR21567:SF56">
    <property type="entry name" value="PROTEIN CLASP-1"/>
    <property type="match status" value="1"/>
</dbReference>
<name>A0A8S1EGF4_9PELO</name>
<feature type="compositionally biased region" description="Basic and acidic residues" evidence="2">
    <location>
        <begin position="994"/>
        <end position="1006"/>
    </location>
</feature>
<dbReference type="GO" id="GO:0072686">
    <property type="term" value="C:mitotic spindle"/>
    <property type="evidence" value="ECO:0007669"/>
    <property type="project" value="TreeGrafter"/>
</dbReference>
<dbReference type="InterPro" id="IPR011989">
    <property type="entry name" value="ARM-like"/>
</dbReference>
<evidence type="ECO:0000313" key="5">
    <source>
        <dbReference type="Proteomes" id="UP000494206"/>
    </source>
</evidence>
<evidence type="ECO:0000256" key="1">
    <source>
        <dbReference type="SAM" id="Coils"/>
    </source>
</evidence>
<keyword evidence="5" id="KW-1185">Reference proteome</keyword>
<feature type="domain" description="TOG" evidence="3">
    <location>
        <begin position="9"/>
        <end position="234"/>
    </location>
</feature>
<keyword evidence="1" id="KW-0175">Coiled coil</keyword>
<feature type="domain" description="TOG" evidence="3">
    <location>
        <begin position="339"/>
        <end position="577"/>
    </location>
</feature>
<feature type="domain" description="TOG" evidence="3">
    <location>
        <begin position="1062"/>
        <end position="1298"/>
    </location>
</feature>
<feature type="compositionally biased region" description="Polar residues" evidence="2">
    <location>
        <begin position="652"/>
        <end position="661"/>
    </location>
</feature>
<dbReference type="GO" id="GO:0005881">
    <property type="term" value="C:cytoplasmic microtubule"/>
    <property type="evidence" value="ECO:0007669"/>
    <property type="project" value="TreeGrafter"/>
</dbReference>
<dbReference type="Proteomes" id="UP000494206">
    <property type="component" value="Unassembled WGS sequence"/>
</dbReference>
<dbReference type="GO" id="GO:0008017">
    <property type="term" value="F:microtubule binding"/>
    <property type="evidence" value="ECO:0007669"/>
    <property type="project" value="TreeGrafter"/>
</dbReference>
<feature type="compositionally biased region" description="Polar residues" evidence="2">
    <location>
        <begin position="278"/>
        <end position="290"/>
    </location>
</feature>
<feature type="region of interest" description="Disordered" evidence="2">
    <location>
        <begin position="277"/>
        <end position="296"/>
    </location>
</feature>
<comment type="caution">
    <text evidence="4">The sequence shown here is derived from an EMBL/GenBank/DDBJ whole genome shotgun (WGS) entry which is preliminary data.</text>
</comment>
<dbReference type="OrthoDB" id="46159at2759"/>
<dbReference type="Gene3D" id="1.25.10.10">
    <property type="entry name" value="Leucine-rich Repeat Variant"/>
    <property type="match status" value="4"/>
</dbReference>
<feature type="coiled-coil region" evidence="1">
    <location>
        <begin position="699"/>
        <end position="726"/>
    </location>
</feature>
<feature type="region of interest" description="Disordered" evidence="2">
    <location>
        <begin position="994"/>
        <end position="1042"/>
    </location>
</feature>
<feature type="region of interest" description="Disordered" evidence="2">
    <location>
        <begin position="607"/>
        <end position="682"/>
    </location>
</feature>
<sequence>METNWLHILLQRNTADSLERLKLGNVILSEVSHRKISPHPKLVNDFLDVMCQWLSGSNFKVSTIGLEILHAALKTSPEVLASYYFDRLNVLIERMGDSKASVRELALNLILQLAYLENSSPVMVLDRLCMSTTGFNHKQFLVKVGSLTILREFLATSFALVIQQTVDLIRQICELTNSPNSEVRDAASNTLLDLMVFGGMHLVERIMKTRILNEQKMAMLMQRYQSTLAVRGDLPPKHTIVMEPQQPQRNTLMRRSLRSPAKISYPARLSTPPRALQTPVTVAQSPSTANRSREMRPGTIGRQSMSLSRYRSSSCAPSAVCAVNADDFRKAFSAVPKTTIYSNQDVRDKLELAKSVLNNPQEDWSKRSNQLKLIRSIVLNSDEYIDRHTLVSCINDLADALECSVRDLRSQVVRESAVTCCFLFETFGNDVRNIAETVLPAAISQLAVSTKIMATSAATLTLFIVEKIQSRQVFSIISEMVSSKAKEQRRQLAILLGVLLTNWDSKAKQPILRQIGGIVRNLLNDADGETRVAARKVFTKLEQCHSEIADQIFMELDASKQRMLREGAASSSSSLNSDRESNKQMNISQKFLSQRSASALDAKAALLSKQPSTTHSRPTTNGGAGTRLPKSTSTTYANVRSTGYGAPRSKTPVMSTGFTRATSPTPPSNKSSSSSPCSSTIQTPIQRVASNLGSSSFVASLTQEQASSLQMAMDKAREEMNRHSENGDDDEFLLSNVKPLRSSPPTDPIDPMSNTLLSIEHVLKACGSSSSNEKRDAVKILAGIVSETKISDYEAKRIGDTLLRLMAEGGNTLLVPVLETCATFVKIHHQKLIETWLKLALGKLFSRLGSETLPNVRATLAATQKAFLVSFDPSDQLKAVCEYMCDRVNLLIPKARLALLEHLCFLMEDIWPDDHRYIERNIVLDTPYTRNAICKMFEWMFDSRNGPMLMTACERLICAMFALNAADFTMIFNDLSPECRDWARRILQLNGQNKQEDITKESESERNLGYIRMPTSSFSEPEPTNESTPPPPVPVPRPSYQNTEYFSSETPARVSTAHLASDLAEQSIFIRAQLTTMQDMENAASVNEAMSKLHGMMCEGSFTLWAQFFDVLLHAVYQVLADRSLGMKKKMALRILMKMCNAQAAKLFDSTEILICKVLDAVTNSNDSTMGIAAEDCLRTFASHLPLPRIINTSQRILEQNDDTRSILILKMLTRMFQDIDADELAIIVDEVSPCFVKAYDSPSSSVRKCVVFGLASLLNRVGPQRLEPHLRNLNPSQRNLIDLYVNRARTAEGNSPSF</sequence>
<reference evidence="4 5" key="1">
    <citation type="submission" date="2020-04" db="EMBL/GenBank/DDBJ databases">
        <authorList>
            <person name="Laetsch R D."/>
            <person name="Stevens L."/>
            <person name="Kumar S."/>
            <person name="Blaxter L. M."/>
        </authorList>
    </citation>
    <scope>NUCLEOTIDE SEQUENCE [LARGE SCALE GENOMIC DNA]</scope>
</reference>
<dbReference type="InterPro" id="IPR024395">
    <property type="entry name" value="CLASP_N_dom"/>
</dbReference>
<proteinExistence type="predicted"/>
<dbReference type="EMBL" id="CADEPM010000003">
    <property type="protein sequence ID" value="CAB3402767.1"/>
    <property type="molecule type" value="Genomic_DNA"/>
</dbReference>